<dbReference type="EC" id="1.20.4.2" evidence="3"/>
<comment type="catalytic activity">
    <reaction evidence="3">
        <text>L-dehydroascorbate + 2 glutathione = glutathione disulfide + L-ascorbate</text>
        <dbReference type="Rhea" id="RHEA:24424"/>
        <dbReference type="ChEBI" id="CHEBI:38290"/>
        <dbReference type="ChEBI" id="CHEBI:57925"/>
        <dbReference type="ChEBI" id="CHEBI:58297"/>
        <dbReference type="ChEBI" id="CHEBI:58539"/>
        <dbReference type="EC" id="1.8.5.1"/>
    </reaction>
</comment>
<dbReference type="GO" id="GO:0050610">
    <property type="term" value="F:methylarsonate reductase activity"/>
    <property type="evidence" value="ECO:0007669"/>
    <property type="project" value="UniProtKB-UniRule"/>
</dbReference>
<dbReference type="SFLD" id="SFLDG00358">
    <property type="entry name" value="Main_(cytGST)"/>
    <property type="match status" value="1"/>
</dbReference>
<dbReference type="PRINTS" id="PR01625">
    <property type="entry name" value="GSTRNSFRASEO"/>
</dbReference>
<dbReference type="SUPFAM" id="SSF52833">
    <property type="entry name" value="Thioredoxin-like"/>
    <property type="match status" value="1"/>
</dbReference>
<dbReference type="InterPro" id="IPR005442">
    <property type="entry name" value="GST_omega"/>
</dbReference>
<dbReference type="Pfam" id="PF13409">
    <property type="entry name" value="GST_N_2"/>
    <property type="match status" value="1"/>
</dbReference>
<keyword evidence="2 3" id="KW-0560">Oxidoreductase</keyword>
<keyword evidence="7" id="KW-1185">Reference proteome</keyword>
<evidence type="ECO:0000256" key="1">
    <source>
        <dbReference type="ARBA" id="ARBA00011067"/>
    </source>
</evidence>
<dbReference type="AlphaFoldDB" id="A0AA88XH75"/>
<evidence type="ECO:0000259" key="4">
    <source>
        <dbReference type="PROSITE" id="PS50404"/>
    </source>
</evidence>
<evidence type="ECO:0000256" key="3">
    <source>
        <dbReference type="RuleBase" id="RU368071"/>
    </source>
</evidence>
<organism evidence="6 7">
    <name type="scientific">Pinctada imbricata</name>
    <name type="common">Atlantic pearl-oyster</name>
    <name type="synonym">Pinctada martensii</name>
    <dbReference type="NCBI Taxonomy" id="66713"/>
    <lineage>
        <taxon>Eukaryota</taxon>
        <taxon>Metazoa</taxon>
        <taxon>Spiralia</taxon>
        <taxon>Lophotrochozoa</taxon>
        <taxon>Mollusca</taxon>
        <taxon>Bivalvia</taxon>
        <taxon>Autobranchia</taxon>
        <taxon>Pteriomorphia</taxon>
        <taxon>Pterioida</taxon>
        <taxon>Pterioidea</taxon>
        <taxon>Pteriidae</taxon>
        <taxon>Pinctada</taxon>
    </lineage>
</organism>
<dbReference type="InterPro" id="IPR050983">
    <property type="entry name" value="GST_Omega/HSP26"/>
</dbReference>
<name>A0AA88XH75_PINIB</name>
<dbReference type="Proteomes" id="UP001186944">
    <property type="component" value="Unassembled WGS sequence"/>
</dbReference>
<dbReference type="Gene3D" id="1.20.1050.10">
    <property type="match status" value="1"/>
</dbReference>
<dbReference type="PANTHER" id="PTHR43968:SF6">
    <property type="entry name" value="GLUTATHIONE S-TRANSFERASE OMEGA"/>
    <property type="match status" value="1"/>
</dbReference>
<evidence type="ECO:0000313" key="7">
    <source>
        <dbReference type="Proteomes" id="UP001186944"/>
    </source>
</evidence>
<dbReference type="EC" id="1.8.5.1" evidence="3"/>
<gene>
    <name evidence="6" type="ORF">FSP39_002046</name>
</gene>
<dbReference type="SUPFAM" id="SSF47616">
    <property type="entry name" value="GST C-terminal domain-like"/>
    <property type="match status" value="1"/>
</dbReference>
<dbReference type="EMBL" id="VSWD01000012">
    <property type="protein sequence ID" value="KAK3085356.1"/>
    <property type="molecule type" value="Genomic_DNA"/>
</dbReference>
<dbReference type="EC" id="2.5.1.18" evidence="3"/>
<comment type="caution">
    <text evidence="6">The sequence shown here is derived from an EMBL/GenBank/DDBJ whole genome shotgun (WGS) entry which is preliminary data.</text>
</comment>
<dbReference type="Pfam" id="PF13410">
    <property type="entry name" value="GST_C_2"/>
    <property type="match status" value="1"/>
</dbReference>
<evidence type="ECO:0000313" key="6">
    <source>
        <dbReference type="EMBL" id="KAK3085356.1"/>
    </source>
</evidence>
<dbReference type="FunFam" id="1.20.1050.10:FF:000009">
    <property type="entry name" value="Glutathione S-transferase omega-1"/>
    <property type="match status" value="1"/>
</dbReference>
<comment type="function">
    <text evidence="3">Exhibits glutathione-dependent thiol transferase activity. Has high dehydroascorbate reductase activity and may contribute to the recycling of ascorbic acid. Participates in the biotransformation of inorganic arsenic and reduces monomethylarsonic acid (MMA).</text>
</comment>
<feature type="domain" description="GST C-terminal" evidence="5">
    <location>
        <begin position="117"/>
        <end position="253"/>
    </location>
</feature>
<dbReference type="GO" id="GO:0004364">
    <property type="term" value="F:glutathione transferase activity"/>
    <property type="evidence" value="ECO:0007669"/>
    <property type="project" value="UniProtKB-UniRule"/>
</dbReference>
<protein>
    <recommendedName>
        <fullName evidence="3">Glutathione S-transferase omega</fullName>
        <shortName evidence="3">GSTO</shortName>
        <ecNumber evidence="3">1.20.4.2</ecNumber>
        <ecNumber evidence="3">1.8.5.1</ecNumber>
        <ecNumber evidence="3">2.5.1.18</ecNumber>
    </recommendedName>
    <alternativeName>
        <fullName evidence="3">Glutathione-dependent dehydroascorbate reductase</fullName>
    </alternativeName>
    <alternativeName>
        <fullName evidence="3">Monomethylarsonic acid reductase</fullName>
    </alternativeName>
</protein>
<dbReference type="FunFam" id="3.40.30.10:FF:000123">
    <property type="entry name" value="Glutathione transferase o1"/>
    <property type="match status" value="1"/>
</dbReference>
<sequence>MSCSPQQACIYQRNGFYGFHLYYARSPFPPLTPGMMRMYNMQFCPFAQRTKLVLEYKEIPHEVVNVNLKYKPDWFRARNPLGLVPTLELGDIVVNESNVCNEFLDELYPNRKLIPSDIVRRARDRMLIETFGQVTGLFYEIPKSVAEGTQERSVKKWRRHMKRYENELQQRGEYFGGSSPCMVDFALWPWFERLGVITVIAPETDVTSEEYPHLSAWIARMMELPAVKKTYINPRGHINFFKTLREGNPDYDYVAA</sequence>
<dbReference type="GO" id="GO:0045174">
    <property type="term" value="F:glutathione dehydrogenase (ascorbate) activity"/>
    <property type="evidence" value="ECO:0007669"/>
    <property type="project" value="UniProtKB-UniRule"/>
</dbReference>
<keyword evidence="3" id="KW-0808">Transferase</keyword>
<dbReference type="PROSITE" id="PS50405">
    <property type="entry name" value="GST_CTER"/>
    <property type="match status" value="1"/>
</dbReference>
<reference evidence="6" key="1">
    <citation type="submission" date="2019-08" db="EMBL/GenBank/DDBJ databases">
        <title>The improved chromosome-level genome for the pearl oyster Pinctada fucata martensii using PacBio sequencing and Hi-C.</title>
        <authorList>
            <person name="Zheng Z."/>
        </authorList>
    </citation>
    <scope>NUCLEOTIDE SEQUENCE</scope>
    <source>
        <strain evidence="6">ZZ-2019</strain>
        <tissue evidence="6">Adductor muscle</tissue>
    </source>
</reference>
<dbReference type="InterPro" id="IPR010987">
    <property type="entry name" value="Glutathione-S-Trfase_C-like"/>
</dbReference>
<evidence type="ECO:0000256" key="2">
    <source>
        <dbReference type="ARBA" id="ARBA00023002"/>
    </source>
</evidence>
<dbReference type="InterPro" id="IPR040079">
    <property type="entry name" value="Glutathione_S-Trfase"/>
</dbReference>
<dbReference type="InterPro" id="IPR036249">
    <property type="entry name" value="Thioredoxin-like_sf"/>
</dbReference>
<dbReference type="GO" id="GO:0006749">
    <property type="term" value="P:glutathione metabolic process"/>
    <property type="evidence" value="ECO:0007669"/>
    <property type="project" value="UniProtKB-UniRule"/>
</dbReference>
<evidence type="ECO:0000259" key="5">
    <source>
        <dbReference type="PROSITE" id="PS50405"/>
    </source>
</evidence>
<dbReference type="Gene3D" id="3.40.30.10">
    <property type="entry name" value="Glutaredoxin"/>
    <property type="match status" value="1"/>
</dbReference>
<accession>A0AA88XH75</accession>
<dbReference type="PROSITE" id="PS50404">
    <property type="entry name" value="GST_NTER"/>
    <property type="match status" value="1"/>
</dbReference>
<dbReference type="GO" id="GO:0005737">
    <property type="term" value="C:cytoplasm"/>
    <property type="evidence" value="ECO:0007669"/>
    <property type="project" value="InterPro"/>
</dbReference>
<feature type="domain" description="GST N-terminal" evidence="4">
    <location>
        <begin position="34"/>
        <end position="112"/>
    </location>
</feature>
<dbReference type="InterPro" id="IPR036282">
    <property type="entry name" value="Glutathione-S-Trfase_C_sf"/>
</dbReference>
<comment type="similarity">
    <text evidence="1 3">Belongs to the GST superfamily. Omega family.</text>
</comment>
<dbReference type="InterPro" id="IPR004045">
    <property type="entry name" value="Glutathione_S-Trfase_N"/>
</dbReference>
<dbReference type="SFLD" id="SFLDS00019">
    <property type="entry name" value="Glutathione_Transferase_(cytos"/>
    <property type="match status" value="1"/>
</dbReference>
<comment type="catalytic activity">
    <reaction evidence="3">
        <text>methylarsonate + 2 glutathione + H(+) = methylarsonous acid + glutathione disulfide + H2O</text>
        <dbReference type="Rhea" id="RHEA:15969"/>
        <dbReference type="ChEBI" id="CHEBI:15377"/>
        <dbReference type="ChEBI" id="CHEBI:15378"/>
        <dbReference type="ChEBI" id="CHEBI:17826"/>
        <dbReference type="ChEBI" id="CHEBI:33409"/>
        <dbReference type="ChEBI" id="CHEBI:57925"/>
        <dbReference type="ChEBI" id="CHEBI:58297"/>
        <dbReference type="EC" id="1.20.4.2"/>
    </reaction>
</comment>
<comment type="catalytic activity">
    <reaction evidence="3">
        <text>RX + glutathione = an S-substituted glutathione + a halide anion + H(+)</text>
        <dbReference type="Rhea" id="RHEA:16437"/>
        <dbReference type="ChEBI" id="CHEBI:15378"/>
        <dbReference type="ChEBI" id="CHEBI:16042"/>
        <dbReference type="ChEBI" id="CHEBI:17792"/>
        <dbReference type="ChEBI" id="CHEBI:57925"/>
        <dbReference type="ChEBI" id="CHEBI:90779"/>
        <dbReference type="EC" id="2.5.1.18"/>
    </reaction>
</comment>
<dbReference type="PANTHER" id="PTHR43968">
    <property type="match status" value="1"/>
</dbReference>
<proteinExistence type="inferred from homology"/>